<dbReference type="KEGG" id="trr:M419DRAFT_121422"/>
<evidence type="ECO:0000313" key="1">
    <source>
        <dbReference type="EMBL" id="ETS06252.1"/>
    </source>
</evidence>
<gene>
    <name evidence="1" type="ORF">M419DRAFT_121422</name>
</gene>
<dbReference type="HOGENOM" id="CLU_2706571_0_0_1"/>
<evidence type="ECO:0000313" key="2">
    <source>
        <dbReference type="Proteomes" id="UP000024376"/>
    </source>
</evidence>
<dbReference type="Proteomes" id="UP000024376">
    <property type="component" value="Unassembled WGS sequence"/>
</dbReference>
<accession>A0A024SKC2</accession>
<sequence>MASRRYRDPFYFDVDVASYRCMAITVPNYCVFLILGKCKLVKQRGHSQVVAEECCVERLSPRIEMNVGRRAGD</sequence>
<dbReference type="EMBL" id="KI911139">
    <property type="protein sequence ID" value="ETS06252.1"/>
    <property type="molecule type" value="Genomic_DNA"/>
</dbReference>
<protein>
    <submittedName>
        <fullName evidence="1">Uncharacterized protein</fullName>
    </submittedName>
</protein>
<organism evidence="1 2">
    <name type="scientific">Hypocrea jecorina (strain ATCC 56765 / BCRC 32924 / NRRL 11460 / Rut C-30)</name>
    <name type="common">Trichoderma reesei</name>
    <dbReference type="NCBI Taxonomy" id="1344414"/>
    <lineage>
        <taxon>Eukaryota</taxon>
        <taxon>Fungi</taxon>
        <taxon>Dikarya</taxon>
        <taxon>Ascomycota</taxon>
        <taxon>Pezizomycotina</taxon>
        <taxon>Sordariomycetes</taxon>
        <taxon>Hypocreomycetidae</taxon>
        <taxon>Hypocreales</taxon>
        <taxon>Hypocreaceae</taxon>
        <taxon>Trichoderma</taxon>
    </lineage>
</organism>
<proteinExistence type="predicted"/>
<name>A0A024SKC2_HYPJR</name>
<dbReference type="AlphaFoldDB" id="A0A024SKC2"/>
<reference evidence="2" key="1">
    <citation type="journal article" date="2013" name="Ind. Biotechnol.">
        <title>Comparative genomics analysis of Trichoderma reesei strains.</title>
        <authorList>
            <person name="Koike H."/>
            <person name="Aerts A."/>
            <person name="LaButti K."/>
            <person name="Grigoriev I.V."/>
            <person name="Baker S.E."/>
        </authorList>
    </citation>
    <scope>NUCLEOTIDE SEQUENCE [LARGE SCALE GENOMIC DNA]</scope>
    <source>
        <strain evidence="2">ATCC 56765 / BCRC 32924 / NRRL 11460 / Rut C-30</strain>
    </source>
</reference>